<keyword evidence="2" id="KW-1185">Reference proteome</keyword>
<evidence type="ECO:0000313" key="1">
    <source>
        <dbReference type="EMBL" id="KAJ9049796.1"/>
    </source>
</evidence>
<organism evidence="1 2">
    <name type="scientific">Entomophthora muscae</name>
    <dbReference type="NCBI Taxonomy" id="34485"/>
    <lineage>
        <taxon>Eukaryota</taxon>
        <taxon>Fungi</taxon>
        <taxon>Fungi incertae sedis</taxon>
        <taxon>Zoopagomycota</taxon>
        <taxon>Entomophthoromycotina</taxon>
        <taxon>Entomophthoromycetes</taxon>
        <taxon>Entomophthorales</taxon>
        <taxon>Entomophthoraceae</taxon>
        <taxon>Entomophthora</taxon>
    </lineage>
</organism>
<protein>
    <submittedName>
        <fullName evidence="1">Uncharacterized protein</fullName>
    </submittedName>
</protein>
<accession>A0ACC2RIE5</accession>
<dbReference type="EMBL" id="QTSX02007199">
    <property type="protein sequence ID" value="KAJ9049796.1"/>
    <property type="molecule type" value="Genomic_DNA"/>
</dbReference>
<proteinExistence type="predicted"/>
<reference evidence="1" key="1">
    <citation type="submission" date="2022-04" db="EMBL/GenBank/DDBJ databases">
        <title>Genome of the entomopathogenic fungus Entomophthora muscae.</title>
        <authorList>
            <person name="Elya C."/>
            <person name="Lovett B.R."/>
            <person name="Lee E."/>
            <person name="Macias A.M."/>
            <person name="Hajek A.E."/>
            <person name="De Bivort B.L."/>
            <person name="Kasson M.T."/>
            <person name="De Fine Licht H.H."/>
            <person name="Stajich J.E."/>
        </authorList>
    </citation>
    <scope>NUCLEOTIDE SEQUENCE</scope>
    <source>
        <strain evidence="1">Berkeley</strain>
    </source>
</reference>
<evidence type="ECO:0000313" key="2">
    <source>
        <dbReference type="Proteomes" id="UP001165960"/>
    </source>
</evidence>
<name>A0ACC2RIE5_9FUNG</name>
<dbReference type="Proteomes" id="UP001165960">
    <property type="component" value="Unassembled WGS sequence"/>
</dbReference>
<gene>
    <name evidence="1" type="ORF">DSO57_1020867</name>
</gene>
<sequence length="173" mass="19413">MVLTTGAASPLVTHSHVHSLVLPPLFLKYPRNLRRRYHQYLLNSYGNGVISRACLGPLPAFSLNYEQACAATLSLLYTGTMAMHTIPGLCPEYASKDLYSFLFHFGLPLALMDSIVNISMLVNQFIHVSNIPDNILVQDNIFCTIKLNKQNKNGSSSPYWGNCRKKPRQENKN</sequence>
<comment type="caution">
    <text evidence="1">The sequence shown here is derived from an EMBL/GenBank/DDBJ whole genome shotgun (WGS) entry which is preliminary data.</text>
</comment>